<feature type="repeat" description="PPR" evidence="2">
    <location>
        <begin position="203"/>
        <end position="237"/>
    </location>
</feature>
<dbReference type="STRING" id="337451.A0A3S3N2M0"/>
<organism evidence="3 4">
    <name type="scientific">Cinnamomum micranthum f. kanehirae</name>
    <dbReference type="NCBI Taxonomy" id="337451"/>
    <lineage>
        <taxon>Eukaryota</taxon>
        <taxon>Viridiplantae</taxon>
        <taxon>Streptophyta</taxon>
        <taxon>Embryophyta</taxon>
        <taxon>Tracheophyta</taxon>
        <taxon>Spermatophyta</taxon>
        <taxon>Magnoliopsida</taxon>
        <taxon>Magnoliidae</taxon>
        <taxon>Laurales</taxon>
        <taxon>Lauraceae</taxon>
        <taxon>Cinnamomum</taxon>
    </lineage>
</organism>
<accession>A0A3S3N2M0</accession>
<feature type="repeat" description="PPR" evidence="2">
    <location>
        <begin position="379"/>
        <end position="413"/>
    </location>
</feature>
<dbReference type="InterPro" id="IPR002885">
    <property type="entry name" value="PPR_rpt"/>
</dbReference>
<feature type="repeat" description="PPR" evidence="2">
    <location>
        <begin position="274"/>
        <end position="308"/>
    </location>
</feature>
<comment type="caution">
    <text evidence="3">The sequence shown here is derived from an EMBL/GenBank/DDBJ whole genome shotgun (WGS) entry which is preliminary data.</text>
</comment>
<evidence type="ECO:0000313" key="3">
    <source>
        <dbReference type="EMBL" id="RWR84295.1"/>
    </source>
</evidence>
<dbReference type="NCBIfam" id="TIGR00756">
    <property type="entry name" value="PPR"/>
    <property type="match status" value="6"/>
</dbReference>
<dbReference type="PROSITE" id="PS51375">
    <property type="entry name" value="PPR"/>
    <property type="match status" value="8"/>
</dbReference>
<feature type="repeat" description="PPR" evidence="2">
    <location>
        <begin position="309"/>
        <end position="343"/>
    </location>
</feature>
<keyword evidence="1" id="KW-0677">Repeat</keyword>
<dbReference type="OrthoDB" id="185373at2759"/>
<dbReference type="Pfam" id="PF13812">
    <property type="entry name" value="PPR_3"/>
    <property type="match status" value="1"/>
</dbReference>
<feature type="repeat" description="PPR" evidence="2">
    <location>
        <begin position="344"/>
        <end position="378"/>
    </location>
</feature>
<protein>
    <submittedName>
        <fullName evidence="3">Pentatricopeptide repeat-containing protein</fullName>
    </submittedName>
</protein>
<keyword evidence="4" id="KW-1185">Reference proteome</keyword>
<dbReference type="Gene3D" id="1.25.40.10">
    <property type="entry name" value="Tetratricopeptide repeat domain"/>
    <property type="match status" value="4"/>
</dbReference>
<feature type="repeat" description="PPR" evidence="2">
    <location>
        <begin position="414"/>
        <end position="448"/>
    </location>
</feature>
<evidence type="ECO:0000313" key="4">
    <source>
        <dbReference type="Proteomes" id="UP000283530"/>
    </source>
</evidence>
<feature type="repeat" description="PPR" evidence="2">
    <location>
        <begin position="553"/>
        <end position="587"/>
    </location>
</feature>
<proteinExistence type="predicted"/>
<dbReference type="PANTHER" id="PTHR47932">
    <property type="entry name" value="ATPASE EXPRESSION PROTEIN 3"/>
    <property type="match status" value="1"/>
</dbReference>
<evidence type="ECO:0000256" key="2">
    <source>
        <dbReference type="PROSITE-ProRule" id="PRU00708"/>
    </source>
</evidence>
<name>A0A3S3N2M0_9MAGN</name>
<dbReference type="InterPro" id="IPR011990">
    <property type="entry name" value="TPR-like_helical_dom_sf"/>
</dbReference>
<feature type="repeat" description="PPR" evidence="2">
    <location>
        <begin position="485"/>
        <end position="519"/>
    </location>
</feature>
<dbReference type="Proteomes" id="UP000283530">
    <property type="component" value="Unassembled WGS sequence"/>
</dbReference>
<sequence length="609" mass="68513">MLEVLRSSSVAFIPTHGWFHGSRQRLNSCRSRNDVVCGSCNVNISCLEQKVIRKLDIIYELNKSSVFGEGGNWIRTLQGMPGMRWRLGSVRSTDSVMLSGFDSALVCEEAEIDASVQGGEEELDMSTYEHNVTTRDDHNERTNNTMLSDLDGRVCLSEAKLHFLEERDEEMLSRSILRLSRSNKVRSALELYISMEGLGLLPSAHACNSLLACLLRNGSLDDALRIFMMMTKKDIATGHTFSLILKAAAVAQGYHFSLELFTKLEEEGKLKCFDAIAYNTMISVCAKAKDWVQMEKMWRRLKENGHNGTTVTYSLLVCNFLHLGQAELAIDAYIEMIHNQLKPSEVVMKGVVGACAKEGKWDLSLSVFQRMLDSGLKPNAVSYNEVINCLGKAGKVNLAFRIYSLMKSSGLSPDAYTWNALLGALYRGSHYADALQLFDHIKRESSSELNVHLYNVTLMSCQKLAFWDRSLQLLWQMEVSGLTVSTVSYNHAISACEAARKPKVALQVYKHMIHKKCIPDTFTYLSLIRACVWGSLWVEAEEILDRATPDVSLSSLYNALLQGMCLQGQSDKAKKLYKRMHNSGFKPDGKTRALMLQQLTRDSVRRRVR</sequence>
<dbReference type="EMBL" id="QPKB01000005">
    <property type="protein sequence ID" value="RWR84295.1"/>
    <property type="molecule type" value="Genomic_DNA"/>
</dbReference>
<evidence type="ECO:0000256" key="1">
    <source>
        <dbReference type="ARBA" id="ARBA00022737"/>
    </source>
</evidence>
<dbReference type="Pfam" id="PF01535">
    <property type="entry name" value="PPR"/>
    <property type="match status" value="3"/>
</dbReference>
<gene>
    <name evidence="3" type="ORF">CKAN_01309300</name>
</gene>
<dbReference type="PANTHER" id="PTHR47932:SF44">
    <property type="entry name" value="MIOREX COMPLEX COMPONENT 1"/>
    <property type="match status" value="1"/>
</dbReference>
<dbReference type="Pfam" id="PF13041">
    <property type="entry name" value="PPR_2"/>
    <property type="match status" value="3"/>
</dbReference>
<dbReference type="AlphaFoldDB" id="A0A3S3N2M0"/>
<reference evidence="3 4" key="1">
    <citation type="journal article" date="2019" name="Nat. Plants">
        <title>Stout camphor tree genome fills gaps in understanding of flowering plant genome evolution.</title>
        <authorList>
            <person name="Chaw S.M."/>
            <person name="Liu Y.C."/>
            <person name="Wu Y.W."/>
            <person name="Wang H.Y."/>
            <person name="Lin C.I."/>
            <person name="Wu C.S."/>
            <person name="Ke H.M."/>
            <person name="Chang L.Y."/>
            <person name="Hsu C.Y."/>
            <person name="Yang H.T."/>
            <person name="Sudianto E."/>
            <person name="Hsu M.H."/>
            <person name="Wu K.P."/>
            <person name="Wang L.N."/>
            <person name="Leebens-Mack J.H."/>
            <person name="Tsai I.J."/>
        </authorList>
    </citation>
    <scope>NUCLEOTIDE SEQUENCE [LARGE SCALE GENOMIC DNA]</scope>
    <source>
        <strain evidence="4">cv. Chaw 1501</strain>
        <tissue evidence="3">Young leaves</tissue>
    </source>
</reference>